<evidence type="ECO:0000256" key="1">
    <source>
        <dbReference type="SAM" id="MobiDB-lite"/>
    </source>
</evidence>
<feature type="compositionally biased region" description="Basic residues" evidence="1">
    <location>
        <begin position="144"/>
        <end position="155"/>
    </location>
</feature>
<organism evidence="2 3">
    <name type="scientific">Zizania palustris</name>
    <name type="common">Northern wild rice</name>
    <dbReference type="NCBI Taxonomy" id="103762"/>
    <lineage>
        <taxon>Eukaryota</taxon>
        <taxon>Viridiplantae</taxon>
        <taxon>Streptophyta</taxon>
        <taxon>Embryophyta</taxon>
        <taxon>Tracheophyta</taxon>
        <taxon>Spermatophyta</taxon>
        <taxon>Magnoliopsida</taxon>
        <taxon>Liliopsida</taxon>
        <taxon>Poales</taxon>
        <taxon>Poaceae</taxon>
        <taxon>BOP clade</taxon>
        <taxon>Oryzoideae</taxon>
        <taxon>Oryzeae</taxon>
        <taxon>Zizaniinae</taxon>
        <taxon>Zizania</taxon>
    </lineage>
</organism>
<accession>A0A8J5WPA6</accession>
<dbReference type="PANTHER" id="PTHR38160">
    <property type="entry name" value="ZINC FINGER CCCH DOMAIN-CONTAINING PROTEIN 40"/>
    <property type="match status" value="1"/>
</dbReference>
<dbReference type="OrthoDB" id="665283at2759"/>
<name>A0A8J5WPA6_ZIZPA</name>
<comment type="caution">
    <text evidence="2">The sequence shown here is derived from an EMBL/GenBank/DDBJ whole genome shotgun (WGS) entry which is preliminary data.</text>
</comment>
<proteinExistence type="predicted"/>
<keyword evidence="3" id="KW-1185">Reference proteome</keyword>
<evidence type="ECO:0000313" key="3">
    <source>
        <dbReference type="Proteomes" id="UP000729402"/>
    </source>
</evidence>
<dbReference type="Proteomes" id="UP000729402">
    <property type="component" value="Unassembled WGS sequence"/>
</dbReference>
<reference evidence="2" key="1">
    <citation type="journal article" date="2021" name="bioRxiv">
        <title>Whole Genome Assembly and Annotation of Northern Wild Rice, Zizania palustris L., Supports a Whole Genome Duplication in the Zizania Genus.</title>
        <authorList>
            <person name="Haas M."/>
            <person name="Kono T."/>
            <person name="Macchietto M."/>
            <person name="Millas R."/>
            <person name="McGilp L."/>
            <person name="Shao M."/>
            <person name="Duquette J."/>
            <person name="Hirsch C.N."/>
            <person name="Kimball J."/>
        </authorList>
    </citation>
    <scope>NUCLEOTIDE SEQUENCE</scope>
    <source>
        <tissue evidence="2">Fresh leaf tissue</tissue>
    </source>
</reference>
<gene>
    <name evidence="2" type="ORF">GUJ93_ZPchr0012g19430</name>
</gene>
<dbReference type="InterPro" id="IPR045868">
    <property type="entry name" value="Znf_C3H13/40"/>
</dbReference>
<feature type="region of interest" description="Disordered" evidence="1">
    <location>
        <begin position="118"/>
        <end position="197"/>
    </location>
</feature>
<protein>
    <submittedName>
        <fullName evidence="2">Uncharacterized protein</fullName>
    </submittedName>
</protein>
<dbReference type="AlphaFoldDB" id="A0A8J5WPA6"/>
<dbReference type="GO" id="GO:0046872">
    <property type="term" value="F:metal ion binding"/>
    <property type="evidence" value="ECO:0007669"/>
    <property type="project" value="InterPro"/>
</dbReference>
<sequence>MILNGKIDEACKLSNIIVDLESQLSKEKENFLRFFISTIHEHHSFLEKKYSSVDFSANKKILMSFDYSYYWTDFRMTSKTKKLIKAHAHHVKTQDYLKRSQARFERFADLLASDTLKPCNKDQDSTAATEDPYNAHEMSPSNQRHNHVSTARKRYTTLSTSEEGGKGKKRRESDGDDMIPMPEKYRPEDALEPFQSIKETERKELFVKKNLGEVDDNEKGNIVSSGNVFTDRYKGGDEEVLVD</sequence>
<feature type="region of interest" description="Disordered" evidence="1">
    <location>
        <begin position="216"/>
        <end position="243"/>
    </location>
</feature>
<dbReference type="PANTHER" id="PTHR38160:SF1">
    <property type="entry name" value="ZINC FINGER CCCH DOMAIN-CONTAINING PROTEIN 40"/>
    <property type="match status" value="1"/>
</dbReference>
<evidence type="ECO:0000313" key="2">
    <source>
        <dbReference type="EMBL" id="KAG8095085.1"/>
    </source>
</evidence>
<reference evidence="2" key="2">
    <citation type="submission" date="2021-02" db="EMBL/GenBank/DDBJ databases">
        <authorList>
            <person name="Kimball J.A."/>
            <person name="Haas M.W."/>
            <person name="Macchietto M."/>
            <person name="Kono T."/>
            <person name="Duquette J."/>
            <person name="Shao M."/>
        </authorList>
    </citation>
    <scope>NUCLEOTIDE SEQUENCE</scope>
    <source>
        <tissue evidence="2">Fresh leaf tissue</tissue>
    </source>
</reference>
<dbReference type="EMBL" id="JAAALK010000080">
    <property type="protein sequence ID" value="KAG8095085.1"/>
    <property type="molecule type" value="Genomic_DNA"/>
</dbReference>